<organism evidence="1 2">
    <name type="scientific">Tetraparma gracilis</name>
    <dbReference type="NCBI Taxonomy" id="2962635"/>
    <lineage>
        <taxon>Eukaryota</taxon>
        <taxon>Sar</taxon>
        <taxon>Stramenopiles</taxon>
        <taxon>Ochrophyta</taxon>
        <taxon>Bolidophyceae</taxon>
        <taxon>Parmales</taxon>
        <taxon>Triparmaceae</taxon>
        <taxon>Tetraparma</taxon>
    </lineage>
</organism>
<dbReference type="Proteomes" id="UP001165060">
    <property type="component" value="Unassembled WGS sequence"/>
</dbReference>
<sequence length="66" mass="7152">MLSKSGTNGWTFTDLLTDFQLILYLCEFLDMGGDIPNIVASIAEKRGVDDGYKIIISSMAGLDGGY</sequence>
<gene>
    <name evidence="1" type="ORF">TeGR_g4812</name>
</gene>
<keyword evidence="2" id="KW-1185">Reference proteome</keyword>
<reference evidence="1 2" key="1">
    <citation type="journal article" date="2023" name="Commun. Biol.">
        <title>Genome analysis of Parmales, the sister group of diatoms, reveals the evolutionary specialization of diatoms from phago-mixotrophs to photoautotrophs.</title>
        <authorList>
            <person name="Ban H."/>
            <person name="Sato S."/>
            <person name="Yoshikawa S."/>
            <person name="Yamada K."/>
            <person name="Nakamura Y."/>
            <person name="Ichinomiya M."/>
            <person name="Sato N."/>
            <person name="Blanc-Mathieu R."/>
            <person name="Endo H."/>
            <person name="Kuwata A."/>
            <person name="Ogata H."/>
        </authorList>
    </citation>
    <scope>NUCLEOTIDE SEQUENCE [LARGE SCALE GENOMIC DNA]</scope>
</reference>
<evidence type="ECO:0000313" key="2">
    <source>
        <dbReference type="Proteomes" id="UP001165060"/>
    </source>
</evidence>
<comment type="caution">
    <text evidence="1">The sequence shown here is derived from an EMBL/GenBank/DDBJ whole genome shotgun (WGS) entry which is preliminary data.</text>
</comment>
<accession>A0ABQ6N4T6</accession>
<name>A0ABQ6N4T6_9STRA</name>
<protein>
    <submittedName>
        <fullName evidence="1">Uncharacterized protein</fullName>
    </submittedName>
</protein>
<evidence type="ECO:0000313" key="1">
    <source>
        <dbReference type="EMBL" id="GMI40027.1"/>
    </source>
</evidence>
<dbReference type="EMBL" id="BRYB01002121">
    <property type="protein sequence ID" value="GMI40027.1"/>
    <property type="molecule type" value="Genomic_DNA"/>
</dbReference>
<proteinExistence type="predicted"/>